<comment type="function">
    <text evidence="10">Catalyzes the transfer of pyrophosphate from adenosine triphosphate (ATP) to 6-hydroxymethyl-7,8-dihydropterin, an enzymatic step in folate biosynthesis pathway.</text>
</comment>
<proteinExistence type="inferred from homology"/>
<dbReference type="SUPFAM" id="SSF55083">
    <property type="entry name" value="6-hydroxymethyl-7,8-dihydropterin pyrophosphokinase, HPPK"/>
    <property type="match status" value="1"/>
</dbReference>
<evidence type="ECO:0000256" key="1">
    <source>
        <dbReference type="ARBA" id="ARBA00005051"/>
    </source>
</evidence>
<dbReference type="InterPro" id="IPR000550">
    <property type="entry name" value="Hppk"/>
</dbReference>
<keyword evidence="15" id="KW-1185">Reference proteome</keyword>
<gene>
    <name evidence="14" type="primary">folK</name>
    <name evidence="14" type="ORF">ABC977_04040</name>
</gene>
<accession>A0ABV4BCP2</accession>
<evidence type="ECO:0000256" key="2">
    <source>
        <dbReference type="ARBA" id="ARBA00005810"/>
    </source>
</evidence>
<evidence type="ECO:0000256" key="11">
    <source>
        <dbReference type="ARBA" id="ARBA00029766"/>
    </source>
</evidence>
<keyword evidence="9" id="KW-0289">Folate biosynthesis</keyword>
<dbReference type="PANTHER" id="PTHR43071">
    <property type="entry name" value="2-AMINO-4-HYDROXY-6-HYDROXYMETHYLDIHYDROPTERIDINE PYROPHOSPHOKINASE"/>
    <property type="match status" value="1"/>
</dbReference>
<keyword evidence="8" id="KW-0067">ATP-binding</keyword>
<dbReference type="RefSeq" id="WP_369665954.1">
    <property type="nucleotide sequence ID" value="NZ_JBDKXB010000003.1"/>
</dbReference>
<dbReference type="GO" id="GO:0003848">
    <property type="term" value="F:2-amino-4-hydroxy-6-hydroxymethyldihydropteridine diphosphokinase activity"/>
    <property type="evidence" value="ECO:0007669"/>
    <property type="project" value="UniProtKB-EC"/>
</dbReference>
<dbReference type="EMBL" id="JBDKXB010000003">
    <property type="protein sequence ID" value="MEY6431574.1"/>
    <property type="molecule type" value="Genomic_DNA"/>
</dbReference>
<comment type="caution">
    <text evidence="14">The sequence shown here is derived from an EMBL/GenBank/DDBJ whole genome shotgun (WGS) entry which is preliminary data.</text>
</comment>
<evidence type="ECO:0000256" key="6">
    <source>
        <dbReference type="ARBA" id="ARBA00022741"/>
    </source>
</evidence>
<evidence type="ECO:0000256" key="9">
    <source>
        <dbReference type="ARBA" id="ARBA00022909"/>
    </source>
</evidence>
<evidence type="ECO:0000256" key="3">
    <source>
        <dbReference type="ARBA" id="ARBA00013253"/>
    </source>
</evidence>
<dbReference type="Pfam" id="PF01288">
    <property type="entry name" value="HPPK"/>
    <property type="match status" value="1"/>
</dbReference>
<comment type="pathway">
    <text evidence="1">Cofactor biosynthesis; tetrahydrofolate biosynthesis; 2-amino-4-hydroxy-6-hydroxymethyl-7,8-dihydropteridine diphosphate from 7,8-dihydroneopterin triphosphate: step 4/4.</text>
</comment>
<organism evidence="14 15">
    <name type="scientific">Thioalkalicoccus limnaeus</name>
    <dbReference type="NCBI Taxonomy" id="120681"/>
    <lineage>
        <taxon>Bacteria</taxon>
        <taxon>Pseudomonadati</taxon>
        <taxon>Pseudomonadota</taxon>
        <taxon>Gammaproteobacteria</taxon>
        <taxon>Chromatiales</taxon>
        <taxon>Chromatiaceae</taxon>
        <taxon>Thioalkalicoccus</taxon>
    </lineage>
</organism>
<evidence type="ECO:0000256" key="7">
    <source>
        <dbReference type="ARBA" id="ARBA00022777"/>
    </source>
</evidence>
<dbReference type="EC" id="2.7.6.3" evidence="3"/>
<keyword evidence="7" id="KW-0418">Kinase</keyword>
<dbReference type="InterPro" id="IPR035907">
    <property type="entry name" value="Hppk_sf"/>
</dbReference>
<dbReference type="PANTHER" id="PTHR43071:SF1">
    <property type="entry name" value="2-AMINO-4-HYDROXY-6-HYDROXYMETHYLDIHYDROPTERIDINE PYROPHOSPHOKINASE"/>
    <property type="match status" value="1"/>
</dbReference>
<dbReference type="NCBIfam" id="TIGR01498">
    <property type="entry name" value="folK"/>
    <property type="match status" value="1"/>
</dbReference>
<evidence type="ECO:0000256" key="5">
    <source>
        <dbReference type="ARBA" id="ARBA00022679"/>
    </source>
</evidence>
<sequence>MATAYIGLGSNLAEPRDQVERAIATLAGPGPERLLACSRLYATTPVGPVDQPDYVNAVIALWTPRAPLDLLDRLQTIEAWHGRVRDGRRWGPRTLDLDLLLYDQACVALPGLEVPHPEIRHRAFVLIPLADIAPRDLSIPGQGRLGDLLRAVSTEGVRPLDSPAAAVGTRAARPLSCC</sequence>
<dbReference type="Proteomes" id="UP001564408">
    <property type="component" value="Unassembled WGS sequence"/>
</dbReference>
<evidence type="ECO:0000256" key="4">
    <source>
        <dbReference type="ARBA" id="ARBA00016218"/>
    </source>
</evidence>
<reference evidence="14 15" key="1">
    <citation type="submission" date="2024-05" db="EMBL/GenBank/DDBJ databases">
        <title>Genome Sequence and Characterization of the New Strain Purple Sulfur Bacterium of Genus Thioalkalicoccus.</title>
        <authorList>
            <person name="Bryantseva I.A."/>
            <person name="Kyndt J.A."/>
            <person name="Imhoff J.F."/>
        </authorList>
    </citation>
    <scope>NUCLEOTIDE SEQUENCE [LARGE SCALE GENOMIC DNA]</scope>
    <source>
        <strain evidence="14 15">Um2</strain>
    </source>
</reference>
<dbReference type="Gene3D" id="3.30.70.560">
    <property type="entry name" value="7,8-Dihydro-6-hydroxymethylpterin-pyrophosphokinase HPPK"/>
    <property type="match status" value="1"/>
</dbReference>
<evidence type="ECO:0000256" key="12">
    <source>
        <dbReference type="ARBA" id="ARBA00033413"/>
    </source>
</evidence>
<evidence type="ECO:0000256" key="8">
    <source>
        <dbReference type="ARBA" id="ARBA00022840"/>
    </source>
</evidence>
<feature type="domain" description="7,8-dihydro-6-hydroxymethylpterin-pyrophosphokinase" evidence="13">
    <location>
        <begin position="89"/>
        <end position="100"/>
    </location>
</feature>
<evidence type="ECO:0000313" key="15">
    <source>
        <dbReference type="Proteomes" id="UP001564408"/>
    </source>
</evidence>
<keyword evidence="6" id="KW-0547">Nucleotide-binding</keyword>
<evidence type="ECO:0000259" key="13">
    <source>
        <dbReference type="PROSITE" id="PS00794"/>
    </source>
</evidence>
<comment type="similarity">
    <text evidence="2">Belongs to the HPPK family.</text>
</comment>
<evidence type="ECO:0000256" key="10">
    <source>
        <dbReference type="ARBA" id="ARBA00029409"/>
    </source>
</evidence>
<evidence type="ECO:0000313" key="14">
    <source>
        <dbReference type="EMBL" id="MEY6431574.1"/>
    </source>
</evidence>
<dbReference type="CDD" id="cd00483">
    <property type="entry name" value="HPPK"/>
    <property type="match status" value="1"/>
</dbReference>
<dbReference type="PROSITE" id="PS00794">
    <property type="entry name" value="HPPK"/>
    <property type="match status" value="1"/>
</dbReference>
<keyword evidence="5 14" id="KW-0808">Transferase</keyword>
<protein>
    <recommendedName>
        <fullName evidence="4">2-amino-4-hydroxy-6-hydroxymethyldihydropteridine pyrophosphokinase</fullName>
        <ecNumber evidence="3">2.7.6.3</ecNumber>
    </recommendedName>
    <alternativeName>
        <fullName evidence="11">6-hydroxymethyl-7,8-dihydropterin pyrophosphokinase</fullName>
    </alternativeName>
    <alternativeName>
        <fullName evidence="12">7,8-dihydro-6-hydroxymethylpterin-pyrophosphokinase</fullName>
    </alternativeName>
</protein>
<name>A0ABV4BCP2_9GAMM</name>